<name>A0A668A3G5_9TELE</name>
<dbReference type="InterPro" id="IPR027816">
    <property type="entry name" value="MAJIN"/>
</dbReference>
<evidence type="ECO:0000313" key="3">
    <source>
        <dbReference type="Proteomes" id="UP000472263"/>
    </source>
</evidence>
<feature type="compositionally biased region" description="Acidic residues" evidence="1">
    <location>
        <begin position="221"/>
        <end position="236"/>
    </location>
</feature>
<dbReference type="GO" id="GO:0007129">
    <property type="term" value="P:homologous chromosome pairing at meiosis"/>
    <property type="evidence" value="ECO:0007669"/>
    <property type="project" value="TreeGrafter"/>
</dbReference>
<feature type="region of interest" description="Disordered" evidence="1">
    <location>
        <begin position="212"/>
        <end position="244"/>
    </location>
</feature>
<evidence type="ECO:0000256" key="1">
    <source>
        <dbReference type="SAM" id="MobiDB-lite"/>
    </source>
</evidence>
<keyword evidence="3" id="KW-1185">Reference proteome</keyword>
<evidence type="ECO:0000313" key="2">
    <source>
        <dbReference type="Ensembl" id="ENSMMDP00005042379.1"/>
    </source>
</evidence>
<feature type="compositionally biased region" description="Polar residues" evidence="1">
    <location>
        <begin position="108"/>
        <end position="125"/>
    </location>
</feature>
<dbReference type="PANTHER" id="PTHR35824:SF1">
    <property type="entry name" value="MEMBRANE-ANCHORED JUNCTION PROTEIN"/>
    <property type="match status" value="1"/>
</dbReference>
<organism evidence="2 3">
    <name type="scientific">Myripristis murdjan</name>
    <name type="common">pinecone soldierfish</name>
    <dbReference type="NCBI Taxonomy" id="586833"/>
    <lineage>
        <taxon>Eukaryota</taxon>
        <taxon>Metazoa</taxon>
        <taxon>Chordata</taxon>
        <taxon>Craniata</taxon>
        <taxon>Vertebrata</taxon>
        <taxon>Euteleostomi</taxon>
        <taxon>Actinopterygii</taxon>
        <taxon>Neopterygii</taxon>
        <taxon>Teleostei</taxon>
        <taxon>Neoteleostei</taxon>
        <taxon>Acanthomorphata</taxon>
        <taxon>Holocentriformes</taxon>
        <taxon>Holocentridae</taxon>
        <taxon>Myripristis</taxon>
    </lineage>
</organism>
<dbReference type="GO" id="GO:0003677">
    <property type="term" value="F:DNA binding"/>
    <property type="evidence" value="ECO:0007669"/>
    <property type="project" value="InterPro"/>
</dbReference>
<dbReference type="GO" id="GO:0070197">
    <property type="term" value="P:meiotic attachment of telomere to nuclear envelope"/>
    <property type="evidence" value="ECO:0007669"/>
    <property type="project" value="TreeGrafter"/>
</dbReference>
<dbReference type="Ensembl" id="ENSMMDT00005043235.1">
    <property type="protein sequence ID" value="ENSMMDP00005042379.1"/>
    <property type="gene ID" value="ENSMMDG00005019530.1"/>
</dbReference>
<dbReference type="OrthoDB" id="6162963at2759"/>
<sequence length="267" mass="30140">MSLQAFSFPLPETRLFKAGSLVYKFKIRGGSSYSGVEEMGENCINQELEDIIRTVIANLDSLQPFSSAHFNVFPYKKQWKEGSNLIFKHDTEKLAAYPHTVTLYLESNTQTGKKTDENLTPNKNRSPCFPSNYEPLPKRSRSDSPLEEAIIKELIMDAEIEAHRTDRMYVDSSHLEDAGRDGQSLHLLPQKGTELVESQWEAGINSQLTTALGEVHTGTAEDGEEEEEDEDEEEVNVDPSPQPPVRRGVMKLLASHIFPFSLFFKES</sequence>
<dbReference type="RefSeq" id="XP_029931751.1">
    <property type="nucleotide sequence ID" value="XM_030075891.1"/>
</dbReference>
<dbReference type="GO" id="GO:0005637">
    <property type="term" value="C:nuclear inner membrane"/>
    <property type="evidence" value="ECO:0007669"/>
    <property type="project" value="TreeGrafter"/>
</dbReference>
<dbReference type="PANTHER" id="PTHR35824">
    <property type="entry name" value="MEMBRANE-ANCHORED JUNCTION PROTEIN MAJIN"/>
    <property type="match status" value="1"/>
</dbReference>
<dbReference type="RefSeq" id="XP_029931753.1">
    <property type="nucleotide sequence ID" value="XM_030075893.1"/>
</dbReference>
<protein>
    <submittedName>
        <fullName evidence="2">Membrane anchored junction protein</fullName>
    </submittedName>
</protein>
<reference evidence="2" key="1">
    <citation type="submission" date="2019-06" db="EMBL/GenBank/DDBJ databases">
        <authorList>
            <consortium name="Wellcome Sanger Institute Data Sharing"/>
        </authorList>
    </citation>
    <scope>NUCLEOTIDE SEQUENCE [LARGE SCALE GENOMIC DNA]</scope>
</reference>
<reference evidence="2" key="3">
    <citation type="submission" date="2025-09" db="UniProtKB">
        <authorList>
            <consortium name="Ensembl"/>
        </authorList>
    </citation>
    <scope>IDENTIFICATION</scope>
</reference>
<proteinExistence type="predicted"/>
<reference evidence="2" key="2">
    <citation type="submission" date="2025-08" db="UniProtKB">
        <authorList>
            <consortium name="Ensembl"/>
        </authorList>
    </citation>
    <scope>IDENTIFICATION</scope>
</reference>
<dbReference type="Proteomes" id="UP000472263">
    <property type="component" value="Chromosome 18"/>
</dbReference>
<dbReference type="GeneTree" id="ENSGT00390000007971"/>
<dbReference type="RefSeq" id="XP_029931752.1">
    <property type="nucleotide sequence ID" value="XM_030075892.1"/>
</dbReference>
<dbReference type="Pfam" id="PF15077">
    <property type="entry name" value="MAJIN"/>
    <property type="match status" value="1"/>
</dbReference>
<dbReference type="RefSeq" id="XP_029931750.1">
    <property type="nucleotide sequence ID" value="XM_030075890.1"/>
</dbReference>
<dbReference type="InParanoid" id="A0A668A3G5"/>
<dbReference type="GeneID" id="115376360"/>
<feature type="region of interest" description="Disordered" evidence="1">
    <location>
        <begin position="108"/>
        <end position="144"/>
    </location>
</feature>
<accession>A0A668A3G5</accession>
<dbReference type="AlphaFoldDB" id="A0A668A3G5"/>
<gene>
    <name evidence="2" type="primary">MAJIN</name>
    <name evidence="2" type="synonym">majin</name>
</gene>